<dbReference type="InterPro" id="IPR027417">
    <property type="entry name" value="P-loop_NTPase"/>
</dbReference>
<name>A0A2J6PFN9_9HELO</name>
<feature type="domain" description="Nephrocystin 3-like N-terminal" evidence="2">
    <location>
        <begin position="407"/>
        <end position="580"/>
    </location>
</feature>
<dbReference type="AlphaFoldDB" id="A0A2J6PFN9"/>
<sequence length="1038" mass="118473">MAWPWLFSKENLPSRLLQIFAPSSLPPGPTYTGGLSLYAVLPVIAIPLLRYFIGFIESLTPTQSGGNRYQLAKLSFEGITGEPRAAKTVPFDRLCLQCILINFKLTIFAFASSKGVHLPAPCLYMRDIFPGMDPISTFSLAASVVQLIDFTETLLSGTYELYRSSTTTGDTKINFDLMTVTTSLKTLNDDLQLSLRQVTSDSKTLSKHEVEIGKICEECSKVAEQLISKLEKLKVQKQHDLWESFRKALQTVWSKRELESLEKRLETFRMQITLQVNISLRERVECLQTTQSSHGHLISSSLRLAQETHQSLLKQNRQMDQNNIWQQDVLDAILFNMEPGPRTIWDRNALLLNLGTKFYKQFVKQFQTCILRSLKFADINPRAKGVSNPYPETFEWIYRACSENTCSDFVRFLKGDQNLFWITGKPASGKSTLMNIISDDPRTINYLETWSGGEGVFVSRFYFWNSGTQIQMSEEGFLRTLLYEASKQQPYLVPITFPDRMENFVLFGNGNFFDMPWDMAELLEVYKQLVLEIAKSKKIFILIDGLDELYGDYSEQLKLVELLYSLLSLSPNVKICVSSRPWNVFADAFQTHPSLKLEDLTYPDIQHYISSTLSNNLGFAALQENDPGYASSLIDNVSTKASGVFLWVVLVVQSLLQGLTDGERLSDLQRRLELLPADLETLFLGILKSVDFERASQLIQIIEKSIQHEDEALTAIILYFADEDDPEFVFRLQMPTTHTKHIKLLSKAELIRRRLNALEYMHRTVRGFVRRSEIWTKFRAATPSFDPAVRLSTSELACFKIGYMLFGTGIGESSSWDWKSLMATMINIHSYGTTSTSRLLDELERAVQAIKSSNTGRTRNTYAQCPLGAISDVVIVSSFLHLAVKLQLDTYVKQIAVRLYPTDEIAVLSDLFQMATTEYRSTHSTFGRKNPSLRLIEMFLELGINPNQRLRTNPNRAHLSDDTMTIWQFVISDSATRPELLKLFLRYGADPFVPELAKLELYESKHDFGEVLERTRLEASKKGYRWDDAQSARRTNFK</sequence>
<dbReference type="InterPro" id="IPR056884">
    <property type="entry name" value="NPHP3-like_N"/>
</dbReference>
<evidence type="ECO:0000313" key="3">
    <source>
        <dbReference type="EMBL" id="PMD12865.1"/>
    </source>
</evidence>
<evidence type="ECO:0000259" key="2">
    <source>
        <dbReference type="Pfam" id="PF24883"/>
    </source>
</evidence>
<reference evidence="3 4" key="1">
    <citation type="submission" date="2016-05" db="EMBL/GenBank/DDBJ databases">
        <title>A degradative enzymes factory behind the ericoid mycorrhizal symbiosis.</title>
        <authorList>
            <consortium name="DOE Joint Genome Institute"/>
            <person name="Martino E."/>
            <person name="Morin E."/>
            <person name="Grelet G."/>
            <person name="Kuo A."/>
            <person name="Kohler A."/>
            <person name="Daghino S."/>
            <person name="Barry K."/>
            <person name="Choi C."/>
            <person name="Cichocki N."/>
            <person name="Clum A."/>
            <person name="Copeland A."/>
            <person name="Hainaut M."/>
            <person name="Haridas S."/>
            <person name="Labutti K."/>
            <person name="Lindquist E."/>
            <person name="Lipzen A."/>
            <person name="Khouja H.-R."/>
            <person name="Murat C."/>
            <person name="Ohm R."/>
            <person name="Olson A."/>
            <person name="Spatafora J."/>
            <person name="Veneault-Fourrey C."/>
            <person name="Henrissat B."/>
            <person name="Grigoriev I."/>
            <person name="Martin F."/>
            <person name="Perotto S."/>
        </authorList>
    </citation>
    <scope>NUCLEOTIDE SEQUENCE [LARGE SCALE GENOMIC DNA]</scope>
    <source>
        <strain evidence="3 4">UAMH 7357</strain>
    </source>
</reference>
<accession>A0A2J6PFN9</accession>
<keyword evidence="1" id="KW-0677">Repeat</keyword>
<dbReference type="Proteomes" id="UP000235672">
    <property type="component" value="Unassembled WGS sequence"/>
</dbReference>
<keyword evidence="4" id="KW-1185">Reference proteome</keyword>
<protein>
    <recommendedName>
        <fullName evidence="2">Nephrocystin 3-like N-terminal domain-containing protein</fullName>
    </recommendedName>
</protein>
<proteinExistence type="predicted"/>
<dbReference type="Pfam" id="PF24883">
    <property type="entry name" value="NPHP3_N"/>
    <property type="match status" value="1"/>
</dbReference>
<dbReference type="OrthoDB" id="3474387at2759"/>
<evidence type="ECO:0000313" key="4">
    <source>
        <dbReference type="Proteomes" id="UP000235672"/>
    </source>
</evidence>
<gene>
    <name evidence="3" type="ORF">NA56DRAFT_756219</name>
</gene>
<organism evidence="3 4">
    <name type="scientific">Hyaloscypha hepaticicola</name>
    <dbReference type="NCBI Taxonomy" id="2082293"/>
    <lineage>
        <taxon>Eukaryota</taxon>
        <taxon>Fungi</taxon>
        <taxon>Dikarya</taxon>
        <taxon>Ascomycota</taxon>
        <taxon>Pezizomycotina</taxon>
        <taxon>Leotiomycetes</taxon>
        <taxon>Helotiales</taxon>
        <taxon>Hyaloscyphaceae</taxon>
        <taxon>Hyaloscypha</taxon>
    </lineage>
</organism>
<dbReference type="STRING" id="1745343.A0A2J6PFN9"/>
<dbReference type="PANTHER" id="PTHR10039">
    <property type="entry name" value="AMELOGENIN"/>
    <property type="match status" value="1"/>
</dbReference>
<evidence type="ECO:0000256" key="1">
    <source>
        <dbReference type="ARBA" id="ARBA00022737"/>
    </source>
</evidence>
<dbReference type="PANTHER" id="PTHR10039:SF5">
    <property type="entry name" value="NACHT DOMAIN-CONTAINING PROTEIN"/>
    <property type="match status" value="1"/>
</dbReference>
<dbReference type="EMBL" id="KZ613540">
    <property type="protein sequence ID" value="PMD12865.1"/>
    <property type="molecule type" value="Genomic_DNA"/>
</dbReference>
<dbReference type="Gene3D" id="3.40.50.300">
    <property type="entry name" value="P-loop containing nucleotide triphosphate hydrolases"/>
    <property type="match status" value="1"/>
</dbReference>
<dbReference type="SUPFAM" id="SSF52540">
    <property type="entry name" value="P-loop containing nucleoside triphosphate hydrolases"/>
    <property type="match status" value="1"/>
</dbReference>